<organism evidence="2 3">
    <name type="scientific">Microdochium bolleyi</name>
    <dbReference type="NCBI Taxonomy" id="196109"/>
    <lineage>
        <taxon>Eukaryota</taxon>
        <taxon>Fungi</taxon>
        <taxon>Dikarya</taxon>
        <taxon>Ascomycota</taxon>
        <taxon>Pezizomycotina</taxon>
        <taxon>Sordariomycetes</taxon>
        <taxon>Xylariomycetidae</taxon>
        <taxon>Xylariales</taxon>
        <taxon>Microdochiaceae</taxon>
        <taxon>Microdochium</taxon>
    </lineage>
</organism>
<evidence type="ECO:0000313" key="2">
    <source>
        <dbReference type="EMBL" id="KXJ87454.1"/>
    </source>
</evidence>
<dbReference type="EMBL" id="KQ964262">
    <property type="protein sequence ID" value="KXJ87454.1"/>
    <property type="molecule type" value="Genomic_DNA"/>
</dbReference>
<protein>
    <submittedName>
        <fullName evidence="2">Uncharacterized protein</fullName>
    </submittedName>
</protein>
<feature type="region of interest" description="Disordered" evidence="1">
    <location>
        <begin position="224"/>
        <end position="257"/>
    </location>
</feature>
<proteinExistence type="predicted"/>
<dbReference type="Proteomes" id="UP000070501">
    <property type="component" value="Unassembled WGS sequence"/>
</dbReference>
<dbReference type="OrthoDB" id="10585961at2759"/>
<name>A0A136IRA0_9PEZI</name>
<evidence type="ECO:0000313" key="3">
    <source>
        <dbReference type="Proteomes" id="UP000070501"/>
    </source>
</evidence>
<feature type="compositionally biased region" description="Basic and acidic residues" evidence="1">
    <location>
        <begin position="225"/>
        <end position="248"/>
    </location>
</feature>
<gene>
    <name evidence="2" type="ORF">Micbo1qcDRAFT_167466</name>
</gene>
<dbReference type="AlphaFoldDB" id="A0A136IRA0"/>
<accession>A0A136IRA0</accession>
<sequence length="343" mass="38229">MSLDIQGERSFNLSLPPSNGAARRAYFEKLGEYSSLQAWAATVWGDDDPRPEPFRVSRSGEASWRVVRDNHAECRLVESGPALGDGGSFSLVARIYDFDVGAKVRRYRARNLKRVLASGKAIANGRLGAHSVVLLAYHESELSSQFLHRALRHRELIESLRNDVVVSPRKTWRKQEAPSAVTSSRVPDHVQTGSLEFYKVCDSLFRKLDRQRLPQLDDATMQLERQYDVTSRSEADDQARGQGYERSRGPVVEDSQPFPTGVSIEVETVAAAAAAPGKRQRTALPAFTSTARDRRPGVRPGTRTRFLKIVRSNSRLLWVVVLYFLFKYSLRVAVRGGGLGATG</sequence>
<reference evidence="3" key="1">
    <citation type="submission" date="2016-02" db="EMBL/GenBank/DDBJ databases">
        <title>Draft genome sequence of Microdochium bolleyi, a fungal endophyte of beachgrass.</title>
        <authorList>
            <consortium name="DOE Joint Genome Institute"/>
            <person name="David A.S."/>
            <person name="May G."/>
            <person name="Haridas S."/>
            <person name="Lim J."/>
            <person name="Wang M."/>
            <person name="Labutti K."/>
            <person name="Lipzen A."/>
            <person name="Barry K."/>
            <person name="Grigoriev I.V."/>
        </authorList>
    </citation>
    <scope>NUCLEOTIDE SEQUENCE [LARGE SCALE GENOMIC DNA]</scope>
    <source>
        <strain evidence="3">J235TASD1</strain>
    </source>
</reference>
<dbReference type="InParanoid" id="A0A136IRA0"/>
<evidence type="ECO:0000256" key="1">
    <source>
        <dbReference type="SAM" id="MobiDB-lite"/>
    </source>
</evidence>
<keyword evidence="3" id="KW-1185">Reference proteome</keyword>